<dbReference type="InterPro" id="IPR025447">
    <property type="entry name" value="DUF4192"/>
</dbReference>
<gene>
    <name evidence="1" type="ORF">FB460_1568</name>
</gene>
<reference evidence="1 2" key="1">
    <citation type="submission" date="2019-06" db="EMBL/GenBank/DDBJ databases">
        <title>Sequencing the genomes of 1000 actinobacteria strains.</title>
        <authorList>
            <person name="Klenk H.-P."/>
        </authorList>
    </citation>
    <scope>NUCLEOTIDE SEQUENCE [LARGE SCALE GENOMIC DNA]</scope>
    <source>
        <strain evidence="1 2">DSM 8251</strain>
    </source>
</reference>
<proteinExistence type="predicted"/>
<organism evidence="1 2">
    <name type="scientific">Propioniferax innocua</name>
    <dbReference type="NCBI Taxonomy" id="1753"/>
    <lineage>
        <taxon>Bacteria</taxon>
        <taxon>Bacillati</taxon>
        <taxon>Actinomycetota</taxon>
        <taxon>Actinomycetes</taxon>
        <taxon>Propionibacteriales</taxon>
        <taxon>Propionibacteriaceae</taxon>
        <taxon>Propioniferax</taxon>
    </lineage>
</organism>
<evidence type="ECO:0000313" key="1">
    <source>
        <dbReference type="EMBL" id="TQL57727.1"/>
    </source>
</evidence>
<dbReference type="AlphaFoldDB" id="A0A542ZBK6"/>
<sequence length="352" mass="38260">MTSTPPLIRARSHEGTLAAIPYLMGFHPENSLVFLFAADRRVVLTARIDLTSKKPDATAHDIDDFHGDDLSTQATEPAHLLDDLEGVNRYLNHLVSVSGADQVSLVAYGDDPDTGLRIVKAVADVSPIPVADRIHATTTHFWAACCSSDPEPEPYEVESHEVAAQAVMAGVTALPGRAAVVDLAAGPDPEDPACRAAQRAAARQLKAIKRRRRLPLAEAIVQRHLSNPGMMDATTCALLAQLVDDIQCRDAVWLLMDRPTAEQHVALWSRVVAHTLPQWEVPPLCLLGVAAWIAGNGALLVECASRVRSADPDYSLGRILDDIQARALPPTFWDELRRDLQDDRGEDAKRAS</sequence>
<protein>
    <submittedName>
        <fullName evidence="1">Uncharacterized protein DUF4192</fullName>
    </submittedName>
</protein>
<keyword evidence="2" id="KW-1185">Reference proteome</keyword>
<dbReference type="Pfam" id="PF13830">
    <property type="entry name" value="DUF4192"/>
    <property type="match status" value="1"/>
</dbReference>
<dbReference type="EMBL" id="VFOR01000002">
    <property type="protein sequence ID" value="TQL57727.1"/>
    <property type="molecule type" value="Genomic_DNA"/>
</dbReference>
<dbReference type="OrthoDB" id="3264463at2"/>
<dbReference type="RefSeq" id="WP_142093573.1">
    <property type="nucleotide sequence ID" value="NZ_BAAAMD010000003.1"/>
</dbReference>
<accession>A0A542ZBK6</accession>
<name>A0A542ZBK6_9ACTN</name>
<dbReference type="Proteomes" id="UP000316196">
    <property type="component" value="Unassembled WGS sequence"/>
</dbReference>
<evidence type="ECO:0000313" key="2">
    <source>
        <dbReference type="Proteomes" id="UP000316196"/>
    </source>
</evidence>
<comment type="caution">
    <text evidence="1">The sequence shown here is derived from an EMBL/GenBank/DDBJ whole genome shotgun (WGS) entry which is preliminary data.</text>
</comment>